<dbReference type="GO" id="GO:0008483">
    <property type="term" value="F:transaminase activity"/>
    <property type="evidence" value="ECO:0007669"/>
    <property type="project" value="UniProtKB-KW"/>
</dbReference>
<evidence type="ECO:0000256" key="6">
    <source>
        <dbReference type="RuleBase" id="RU000481"/>
    </source>
</evidence>
<dbReference type="InterPro" id="IPR004838">
    <property type="entry name" value="NHTrfase_class1_PyrdxlP-BS"/>
</dbReference>
<dbReference type="Gene3D" id="3.40.640.10">
    <property type="entry name" value="Type I PLP-dependent aspartate aminotransferase-like (Major domain)"/>
    <property type="match status" value="1"/>
</dbReference>
<dbReference type="AlphaFoldDB" id="A0A552Z7X7"/>
<evidence type="ECO:0000313" key="8">
    <source>
        <dbReference type="EMBL" id="TRW75598.1"/>
    </source>
</evidence>
<dbReference type="InterPro" id="IPR004839">
    <property type="entry name" value="Aminotransferase_I/II_large"/>
</dbReference>
<dbReference type="PANTHER" id="PTHR46383">
    <property type="entry name" value="ASPARTATE AMINOTRANSFERASE"/>
    <property type="match status" value="1"/>
</dbReference>
<reference evidence="8 9" key="1">
    <citation type="submission" date="2019-07" db="EMBL/GenBank/DDBJ databases">
        <title>Draft genome of 7 Lactococcus lactis strains isolated from an artisanal cheese production.</title>
        <authorList>
            <person name="Biolcati F."/>
            <person name="Bottero M.T."/>
            <person name="Dalmasso A."/>
            <person name="Mcauliffe O."/>
        </authorList>
    </citation>
    <scope>NUCLEOTIDE SEQUENCE [LARGE SCALE GENOMIC DNA]</scope>
    <source>
        <strain evidence="8 9">MRS45.2</strain>
    </source>
</reference>
<keyword evidence="5" id="KW-0663">Pyridoxal phosphate</keyword>
<feature type="domain" description="Aminotransferase class I/classII large" evidence="7">
    <location>
        <begin position="31"/>
        <end position="377"/>
    </location>
</feature>
<evidence type="ECO:0000256" key="1">
    <source>
        <dbReference type="ARBA" id="ARBA00001933"/>
    </source>
</evidence>
<dbReference type="InterPro" id="IPR015421">
    <property type="entry name" value="PyrdxlP-dep_Trfase_major"/>
</dbReference>
<dbReference type="Pfam" id="PF00155">
    <property type="entry name" value="Aminotran_1_2"/>
    <property type="match status" value="1"/>
</dbReference>
<dbReference type="EC" id="2.6.1.-" evidence="6"/>
<comment type="similarity">
    <text evidence="2 6">Belongs to the class-I pyridoxal-phosphate-dependent aminotransferase family.</text>
</comment>
<dbReference type="Gene3D" id="3.90.1150.10">
    <property type="entry name" value="Aspartate Aminotransferase, domain 1"/>
    <property type="match status" value="1"/>
</dbReference>
<sequence length="387" mass="44009">MKKMRLAKRWEGTADGMLSELSSKSDDSNGLIDLAIGEPDLGTNHEIVKFAFSDALKGNTGYTKPDGDDDFISSVKQYYRKVYQLDFATEQIRATVGAMHGMYLAMRAVLDFGDEVIIIEPYYSPYVQQVLACDGIPVFFNGFYQKNSKNFLEEMERTITDKTKVIILNSPNNPSGEVYSVEIMKGLARLAENHGIYIFSDEVYNLLCFLPKYTSIAKYAPNNTVIFGSFSKAFAMTGWRIGYMIGPVFINDAARKISDFLTYTAPTISQKAGIYALENLEISDKYKKCLENRLNYIFFRVSKNKYLSMKRCQGGMFAFINIENTGMSSIEFSKRLLKEYKILVAPGNLFSKSFGEKYIRISATKDMEVLKETFDRIDNCCLSFEYH</sequence>
<dbReference type="Proteomes" id="UP000317167">
    <property type="component" value="Unassembled WGS sequence"/>
</dbReference>
<accession>A0A552Z7X7</accession>
<dbReference type="GO" id="GO:0006520">
    <property type="term" value="P:amino acid metabolic process"/>
    <property type="evidence" value="ECO:0007669"/>
    <property type="project" value="InterPro"/>
</dbReference>
<dbReference type="InterPro" id="IPR015424">
    <property type="entry name" value="PyrdxlP-dep_Trfase"/>
</dbReference>
<dbReference type="GO" id="GO:0030170">
    <property type="term" value="F:pyridoxal phosphate binding"/>
    <property type="evidence" value="ECO:0007669"/>
    <property type="project" value="InterPro"/>
</dbReference>
<proteinExistence type="inferred from homology"/>
<evidence type="ECO:0000313" key="9">
    <source>
        <dbReference type="Proteomes" id="UP000317167"/>
    </source>
</evidence>
<gene>
    <name evidence="8" type="ORF">FNJ53_00865</name>
</gene>
<dbReference type="InterPro" id="IPR015422">
    <property type="entry name" value="PyrdxlP-dep_Trfase_small"/>
</dbReference>
<evidence type="ECO:0000256" key="3">
    <source>
        <dbReference type="ARBA" id="ARBA00022576"/>
    </source>
</evidence>
<name>A0A552Z7X7_9LACT</name>
<evidence type="ECO:0000256" key="4">
    <source>
        <dbReference type="ARBA" id="ARBA00022679"/>
    </source>
</evidence>
<protein>
    <recommendedName>
        <fullName evidence="6">Aminotransferase</fullName>
        <ecNumber evidence="6">2.6.1.-</ecNumber>
    </recommendedName>
</protein>
<comment type="caution">
    <text evidence="8">The sequence shown here is derived from an EMBL/GenBank/DDBJ whole genome shotgun (WGS) entry which is preliminary data.</text>
</comment>
<evidence type="ECO:0000256" key="5">
    <source>
        <dbReference type="ARBA" id="ARBA00022898"/>
    </source>
</evidence>
<keyword evidence="3 6" id="KW-0032">Aminotransferase</keyword>
<evidence type="ECO:0000256" key="2">
    <source>
        <dbReference type="ARBA" id="ARBA00007441"/>
    </source>
</evidence>
<evidence type="ECO:0000259" key="7">
    <source>
        <dbReference type="Pfam" id="PF00155"/>
    </source>
</evidence>
<dbReference type="SUPFAM" id="SSF53383">
    <property type="entry name" value="PLP-dependent transferases"/>
    <property type="match status" value="1"/>
</dbReference>
<dbReference type="CDD" id="cd00609">
    <property type="entry name" value="AAT_like"/>
    <property type="match status" value="1"/>
</dbReference>
<comment type="cofactor">
    <cofactor evidence="1 6">
        <name>pyridoxal 5'-phosphate</name>
        <dbReference type="ChEBI" id="CHEBI:597326"/>
    </cofactor>
</comment>
<keyword evidence="4 6" id="KW-0808">Transferase</keyword>
<dbReference type="InterPro" id="IPR050596">
    <property type="entry name" value="AspAT/PAT-like"/>
</dbReference>
<dbReference type="PANTHER" id="PTHR46383:SF1">
    <property type="entry name" value="ASPARTATE AMINOTRANSFERASE"/>
    <property type="match status" value="1"/>
</dbReference>
<dbReference type="PROSITE" id="PS00105">
    <property type="entry name" value="AA_TRANSFER_CLASS_1"/>
    <property type="match status" value="1"/>
</dbReference>
<organism evidence="8 9">
    <name type="scientific">Lactococcus lactis</name>
    <dbReference type="NCBI Taxonomy" id="1358"/>
    <lineage>
        <taxon>Bacteria</taxon>
        <taxon>Bacillati</taxon>
        <taxon>Bacillota</taxon>
        <taxon>Bacilli</taxon>
        <taxon>Lactobacillales</taxon>
        <taxon>Streptococcaceae</taxon>
        <taxon>Lactococcus</taxon>
    </lineage>
</organism>
<dbReference type="EMBL" id="VJWV01000001">
    <property type="protein sequence ID" value="TRW75598.1"/>
    <property type="molecule type" value="Genomic_DNA"/>
</dbReference>